<dbReference type="KEGG" id="blep:AL038_16530"/>
<reference evidence="4" key="1">
    <citation type="submission" date="2016-12" db="EMBL/GenBank/DDBJ databases">
        <title>Complete Genome Sequence of Beggiatoa leptomitiformis D-401.</title>
        <authorList>
            <person name="Fomenkov A."/>
            <person name="Vincze T."/>
            <person name="Grabovich M."/>
            <person name="Anton B.P."/>
            <person name="Dubinina G."/>
            <person name="Orlova M."/>
            <person name="Belousova E."/>
            <person name="Roberts R.J."/>
        </authorList>
    </citation>
    <scope>NUCLEOTIDE SEQUENCE [LARGE SCALE GENOMIC DNA]</scope>
    <source>
        <strain evidence="4">D-401</strain>
    </source>
</reference>
<dbReference type="PANTHER" id="PTHR33515">
    <property type="entry name" value="RIBOSOME-BINDING FACTOR A, CHLOROPLASTIC-RELATED"/>
    <property type="match status" value="1"/>
</dbReference>
<dbReference type="RefSeq" id="WP_062154693.1">
    <property type="nucleotide sequence ID" value="NZ_CP012373.2"/>
</dbReference>
<gene>
    <name evidence="2 3" type="primary">rbfA</name>
    <name evidence="3" type="ORF">BLE401_07715</name>
</gene>
<name>A0A2N9YDP2_9GAMM</name>
<proteinExistence type="inferred from homology"/>
<dbReference type="EMBL" id="CP018889">
    <property type="protein sequence ID" value="AUI68603.1"/>
    <property type="molecule type" value="Genomic_DNA"/>
</dbReference>
<dbReference type="SUPFAM" id="SSF89919">
    <property type="entry name" value="Ribosome-binding factor A, RbfA"/>
    <property type="match status" value="1"/>
</dbReference>
<dbReference type="HAMAP" id="MF_00003">
    <property type="entry name" value="RbfA"/>
    <property type="match status" value="1"/>
</dbReference>
<dbReference type="Gene3D" id="3.30.300.20">
    <property type="match status" value="1"/>
</dbReference>
<comment type="similarity">
    <text evidence="2">Belongs to the RbfA family.</text>
</comment>
<dbReference type="InterPro" id="IPR023799">
    <property type="entry name" value="RbfA_dom_sf"/>
</dbReference>
<comment type="function">
    <text evidence="2">One of several proteins that assist in the late maturation steps of the functional core of the 30S ribosomal subunit. Associates with free 30S ribosomal subunits (but not with 30S subunits that are part of 70S ribosomes or polysomes). Required for efficient processing of 16S rRNA. May interact with the 5'-terminal helix region of 16S rRNA.</text>
</comment>
<sequence>MPKEYKRNQRVGELIQRELSDIIRRDINDASLGMITVASVDVSPDLKSAKVYVSLLANKREPAEVVTLLNQAASGLRHELAQRLTTRVTPKLHFLHDGSVEYAIQLSQLIDSVLPADDTSPTDDEHDIKPAT</sequence>
<evidence type="ECO:0000313" key="3">
    <source>
        <dbReference type="EMBL" id="AUI68603.1"/>
    </source>
</evidence>
<dbReference type="GO" id="GO:0043024">
    <property type="term" value="F:ribosomal small subunit binding"/>
    <property type="evidence" value="ECO:0007669"/>
    <property type="project" value="TreeGrafter"/>
</dbReference>
<dbReference type="NCBIfam" id="TIGR00082">
    <property type="entry name" value="rbfA"/>
    <property type="match status" value="1"/>
</dbReference>
<accession>A0A2N9YDP2</accession>
<dbReference type="GO" id="GO:0005829">
    <property type="term" value="C:cytosol"/>
    <property type="evidence" value="ECO:0007669"/>
    <property type="project" value="TreeGrafter"/>
</dbReference>
<dbReference type="InterPro" id="IPR000238">
    <property type="entry name" value="RbfA"/>
</dbReference>
<keyword evidence="1 2" id="KW-0690">Ribosome biogenesis</keyword>
<dbReference type="PANTHER" id="PTHR33515:SF1">
    <property type="entry name" value="RIBOSOME-BINDING FACTOR A, CHLOROPLASTIC-RELATED"/>
    <property type="match status" value="1"/>
</dbReference>
<organism evidence="3 4">
    <name type="scientific">Beggiatoa leptomitoformis</name>
    <dbReference type="NCBI Taxonomy" id="288004"/>
    <lineage>
        <taxon>Bacteria</taxon>
        <taxon>Pseudomonadati</taxon>
        <taxon>Pseudomonadota</taxon>
        <taxon>Gammaproteobacteria</taxon>
        <taxon>Thiotrichales</taxon>
        <taxon>Thiotrichaceae</taxon>
        <taxon>Beggiatoa</taxon>
    </lineage>
</organism>
<dbReference type="STRING" id="288004.AL038_16530"/>
<comment type="subunit">
    <text evidence="2">Monomer. Binds 30S ribosomal subunits, but not 50S ribosomal subunits or 70S ribosomes.</text>
</comment>
<dbReference type="AlphaFoldDB" id="A0A2N9YDP2"/>
<protein>
    <recommendedName>
        <fullName evidence="2">Ribosome-binding factor A</fullName>
    </recommendedName>
</protein>
<keyword evidence="2" id="KW-0963">Cytoplasm</keyword>
<evidence type="ECO:0000256" key="2">
    <source>
        <dbReference type="HAMAP-Rule" id="MF_00003"/>
    </source>
</evidence>
<evidence type="ECO:0000313" key="4">
    <source>
        <dbReference type="Proteomes" id="UP000234271"/>
    </source>
</evidence>
<dbReference type="InterPro" id="IPR015946">
    <property type="entry name" value="KH_dom-like_a/b"/>
</dbReference>
<dbReference type="Proteomes" id="UP000234271">
    <property type="component" value="Chromosome"/>
</dbReference>
<keyword evidence="4" id="KW-1185">Reference proteome</keyword>
<evidence type="ECO:0000256" key="1">
    <source>
        <dbReference type="ARBA" id="ARBA00022517"/>
    </source>
</evidence>
<comment type="subcellular location">
    <subcellularLocation>
        <location evidence="2">Cytoplasm</location>
    </subcellularLocation>
</comment>
<dbReference type="Pfam" id="PF02033">
    <property type="entry name" value="RBFA"/>
    <property type="match status" value="1"/>
</dbReference>
<dbReference type="OrthoDB" id="307788at2"/>
<dbReference type="GO" id="GO:0030490">
    <property type="term" value="P:maturation of SSU-rRNA"/>
    <property type="evidence" value="ECO:0007669"/>
    <property type="project" value="UniProtKB-UniRule"/>
</dbReference>